<reference evidence="1" key="1">
    <citation type="submission" date="2011-01" db="EMBL/GenBank/DDBJ databases">
        <authorList>
            <person name="Muzny D."/>
            <person name="Qin X."/>
            <person name="Buhay C."/>
            <person name="Dugan-Rocha S."/>
            <person name="Ding Y."/>
            <person name="Chen G."/>
            <person name="Hawes A."/>
            <person name="Holder M."/>
            <person name="Jhangiani S."/>
            <person name="Johnson A."/>
            <person name="Khan Z."/>
            <person name="Li Z."/>
            <person name="Liu W."/>
            <person name="Liu X."/>
            <person name="Perez L."/>
            <person name="Shen H."/>
            <person name="Wang Q."/>
            <person name="Watt J."/>
            <person name="Xi L."/>
            <person name="Xin Y."/>
            <person name="Zhou J."/>
            <person name="Deng J."/>
            <person name="Jiang H."/>
            <person name="Liu Y."/>
            <person name="Qu J."/>
            <person name="Song X.-Z."/>
            <person name="Zhang L."/>
            <person name="Villasana D."/>
            <person name="Johnson A."/>
            <person name="Liu J."/>
            <person name="Liyanage D."/>
            <person name="Lorensuhewa L."/>
            <person name="Robinson T."/>
            <person name="Song A."/>
            <person name="Song B.-B."/>
            <person name="Dinh H."/>
            <person name="Thornton R."/>
            <person name="Coyle M."/>
            <person name="Francisco L."/>
            <person name="Jackson L."/>
            <person name="Javaid M."/>
            <person name="Korchina V."/>
            <person name="Kovar C."/>
            <person name="Mata R."/>
            <person name="Mathew T."/>
            <person name="Ngo R."/>
            <person name="Nguyen L."/>
            <person name="Nguyen N."/>
            <person name="Okwuonu G."/>
            <person name="Ongeri F."/>
            <person name="Pham C."/>
            <person name="Simmons D."/>
            <person name="Wilczek-Boney K."/>
            <person name="Hale W."/>
            <person name="Jakkamsetti A."/>
            <person name="Pham P."/>
            <person name="Ruth R."/>
            <person name="San Lucas F."/>
            <person name="Warren J."/>
            <person name="Zhang J."/>
            <person name="Zhao Z."/>
            <person name="Zhou C."/>
            <person name="Zhu D."/>
            <person name="Lee S."/>
            <person name="Bess C."/>
            <person name="Blankenburg K."/>
            <person name="Forbes L."/>
            <person name="Fu Q."/>
            <person name="Gubbala S."/>
            <person name="Hirani K."/>
            <person name="Jayaseelan J.C."/>
            <person name="Lara F."/>
            <person name="Munidasa M."/>
            <person name="Palculict T."/>
            <person name="Patil S."/>
            <person name="Pu L.-L."/>
            <person name="Saada N."/>
            <person name="Tang L."/>
            <person name="Weissenberger G."/>
            <person name="Zhu Y."/>
            <person name="Hemphill L."/>
            <person name="Shang Y."/>
            <person name="Youmans B."/>
            <person name="Ayvaz T."/>
            <person name="Ross M."/>
            <person name="Santibanez J."/>
            <person name="Aqrawi P."/>
            <person name="Gross S."/>
            <person name="Joshi V."/>
            <person name="Fowler G."/>
            <person name="Nazareth L."/>
            <person name="Reid J."/>
            <person name="Worley K."/>
            <person name="Petrosino J."/>
            <person name="Highlander S."/>
            <person name="Gibbs R."/>
        </authorList>
    </citation>
    <scope>NUCLEOTIDE SEQUENCE [LARGE SCALE GENOMIC DNA]</scope>
    <source>
        <strain evidence="1">ATCC 33269</strain>
    </source>
</reference>
<keyword evidence="2" id="KW-1185">Reference proteome</keyword>
<dbReference type="EMBL" id="AEPE02000002">
    <property type="protein sequence ID" value="EFZ38185.1"/>
    <property type="molecule type" value="Genomic_DNA"/>
</dbReference>
<name>E7RN54_9BACT</name>
<dbReference type="Proteomes" id="UP000005580">
    <property type="component" value="Unassembled WGS sequence"/>
</dbReference>
<gene>
    <name evidence="1" type="ORF">HMPREF0663_10554</name>
</gene>
<accession>E7RN54</accession>
<evidence type="ECO:0000313" key="1">
    <source>
        <dbReference type="EMBL" id="EFZ38185.1"/>
    </source>
</evidence>
<evidence type="ECO:0000313" key="2">
    <source>
        <dbReference type="Proteomes" id="UP000005580"/>
    </source>
</evidence>
<comment type="caution">
    <text evidence="1">The sequence shown here is derived from an EMBL/GenBank/DDBJ whole genome shotgun (WGS) entry which is preliminary data.</text>
</comment>
<protein>
    <submittedName>
        <fullName evidence="1">Uncharacterized protein</fullName>
    </submittedName>
</protein>
<organism evidence="1 2">
    <name type="scientific">Hoylesella oralis ATCC 33269</name>
    <dbReference type="NCBI Taxonomy" id="873533"/>
    <lineage>
        <taxon>Bacteria</taxon>
        <taxon>Pseudomonadati</taxon>
        <taxon>Bacteroidota</taxon>
        <taxon>Bacteroidia</taxon>
        <taxon>Bacteroidales</taxon>
        <taxon>Prevotellaceae</taxon>
        <taxon>Hoylesella</taxon>
    </lineage>
</organism>
<dbReference type="AlphaFoldDB" id="E7RN54"/>
<dbReference type="HOGENOM" id="CLU_3294424_0_0_10"/>
<proteinExistence type="predicted"/>
<sequence length="40" mass="4679">MLGTGFLMPDKGKAKTEGLFTYIDFLLHELLIEFMFFYAE</sequence>